<dbReference type="EMBL" id="JABFNT010000005">
    <property type="protein sequence ID" value="NOJ77156.1"/>
    <property type="molecule type" value="Genomic_DNA"/>
</dbReference>
<dbReference type="Pfam" id="PF00501">
    <property type="entry name" value="AMP-binding"/>
    <property type="match status" value="1"/>
</dbReference>
<name>A0A7Y4MNU7_MYXXA</name>
<dbReference type="InterPro" id="IPR045851">
    <property type="entry name" value="AMP-bd_C_sf"/>
</dbReference>
<dbReference type="Pfam" id="PF23562">
    <property type="entry name" value="AMP-binding_C_3"/>
    <property type="match status" value="1"/>
</dbReference>
<comment type="catalytic activity">
    <reaction evidence="4">
        <text>a long-chain fatty acid + ATP + CoA = a long-chain fatty acyl-CoA + AMP + diphosphate</text>
        <dbReference type="Rhea" id="RHEA:15421"/>
        <dbReference type="ChEBI" id="CHEBI:30616"/>
        <dbReference type="ChEBI" id="CHEBI:33019"/>
        <dbReference type="ChEBI" id="CHEBI:57287"/>
        <dbReference type="ChEBI" id="CHEBI:57560"/>
        <dbReference type="ChEBI" id="CHEBI:83139"/>
        <dbReference type="ChEBI" id="CHEBI:456215"/>
        <dbReference type="EC" id="6.2.1.3"/>
    </reaction>
    <physiologicalReaction direction="left-to-right" evidence="4">
        <dbReference type="Rhea" id="RHEA:15422"/>
    </physiologicalReaction>
</comment>
<proteinExistence type="predicted"/>
<dbReference type="InterPro" id="IPR000873">
    <property type="entry name" value="AMP-dep_synth/lig_dom"/>
</dbReference>
<dbReference type="PANTHER" id="PTHR43272:SF32">
    <property type="entry name" value="AMP-DEPENDENT SYNTHETASE_LIGASE DOMAIN-CONTAINING PROTEIN"/>
    <property type="match status" value="1"/>
</dbReference>
<dbReference type="GO" id="GO:0016020">
    <property type="term" value="C:membrane"/>
    <property type="evidence" value="ECO:0007669"/>
    <property type="project" value="TreeGrafter"/>
</dbReference>
<dbReference type="PANTHER" id="PTHR43272">
    <property type="entry name" value="LONG-CHAIN-FATTY-ACID--COA LIGASE"/>
    <property type="match status" value="1"/>
</dbReference>
<keyword evidence="3" id="KW-0443">Lipid metabolism</keyword>
<comment type="caution">
    <text evidence="6">The sequence shown here is derived from an EMBL/GenBank/DDBJ whole genome shotgun (WGS) entry which is preliminary data.</text>
</comment>
<gene>
    <name evidence="6" type="ORF">HNV28_02080</name>
</gene>
<sequence length="618" mass="67691">MVGGLASASVRGMDLPKSVVHALHDRAAQQEQRPALWTRRGGAYAPTSWFEYAQRVRRFALGLHALGVGAGQPVGILSFNREEWHVADLAAIAMGGVPVGLYTTSAPEQLEYILGHCEATLLVVENEKHLRTALALRERLPKLRHVVVIEAPTVLPEGVLRYADVMALGTGADEKPYWDSVHALKPEAMGTLIYTSGTTGHPKGVMLSHHNLVWTANQLTDSVTFGQPTASSLVSYLPLSHIAEQIISLYSPLLNGVQVYFAASVDAMPQSLREVRPSFFFGVPRVWEKFKAKAEEGLASQPPSKRRVVAWARRVASERHERVMRHQSVPMTLEAQYLLARRLVFAPLKERIALERVSFFATAAAPVGREVLDFFASIDMVIHEVWGMTEVTGPGTVNTESHTRLGSVGRAMMGVELRIADDGELLVRGGNVCMGYYKNPGATAELLADGWLHSGDLGQLDADGYVQITGRKKDIIVTSGGKKTSPSNIEELLKALPGVGHAVVLGERRNFLVALLTLDAEKARALARAQGWPEDAARLAEDARLRQFLQERVERDVNPKLSRFETIKRFAVLPKDFSVEGGELTPKLSVRRNVVAEKYAGLVESLYDESPRGGSQTG</sequence>
<dbReference type="Proteomes" id="UP000533080">
    <property type="component" value="Unassembled WGS sequence"/>
</dbReference>
<evidence type="ECO:0000259" key="5">
    <source>
        <dbReference type="Pfam" id="PF00501"/>
    </source>
</evidence>
<dbReference type="Gene3D" id="3.30.300.30">
    <property type="match status" value="1"/>
</dbReference>
<organism evidence="6 7">
    <name type="scientific">Myxococcus xanthus</name>
    <dbReference type="NCBI Taxonomy" id="34"/>
    <lineage>
        <taxon>Bacteria</taxon>
        <taxon>Pseudomonadati</taxon>
        <taxon>Myxococcota</taxon>
        <taxon>Myxococcia</taxon>
        <taxon>Myxococcales</taxon>
        <taxon>Cystobacterineae</taxon>
        <taxon>Myxococcaceae</taxon>
        <taxon>Myxococcus</taxon>
    </lineage>
</organism>
<evidence type="ECO:0000256" key="2">
    <source>
        <dbReference type="ARBA" id="ARBA00022832"/>
    </source>
</evidence>
<dbReference type="PROSITE" id="PS00455">
    <property type="entry name" value="AMP_BINDING"/>
    <property type="match status" value="1"/>
</dbReference>
<evidence type="ECO:0000256" key="3">
    <source>
        <dbReference type="ARBA" id="ARBA00023098"/>
    </source>
</evidence>
<evidence type="ECO:0000313" key="7">
    <source>
        <dbReference type="Proteomes" id="UP000533080"/>
    </source>
</evidence>
<dbReference type="CDD" id="cd05907">
    <property type="entry name" value="VL_LC_FACS_like"/>
    <property type="match status" value="1"/>
</dbReference>
<accession>A0A7Y4MNU7</accession>
<dbReference type="InterPro" id="IPR020845">
    <property type="entry name" value="AMP-binding_CS"/>
</dbReference>
<evidence type="ECO:0000256" key="4">
    <source>
        <dbReference type="ARBA" id="ARBA00024484"/>
    </source>
</evidence>
<evidence type="ECO:0000313" key="6">
    <source>
        <dbReference type="EMBL" id="NOJ77156.1"/>
    </source>
</evidence>
<dbReference type="AlphaFoldDB" id="A0A7Y4MNU7"/>
<dbReference type="GO" id="GO:0004467">
    <property type="term" value="F:long-chain fatty acid-CoA ligase activity"/>
    <property type="evidence" value="ECO:0007669"/>
    <property type="project" value="UniProtKB-EC"/>
</dbReference>
<dbReference type="InterPro" id="IPR042099">
    <property type="entry name" value="ANL_N_sf"/>
</dbReference>
<evidence type="ECO:0000256" key="1">
    <source>
        <dbReference type="ARBA" id="ARBA00022598"/>
    </source>
</evidence>
<keyword evidence="1 6" id="KW-0436">Ligase</keyword>
<reference evidence="6 7" key="1">
    <citation type="submission" date="2020-05" db="EMBL/GenBank/DDBJ databases">
        <authorList>
            <person name="Whitworth D."/>
        </authorList>
    </citation>
    <scope>NUCLEOTIDE SEQUENCE [LARGE SCALE GENOMIC DNA]</scope>
    <source>
        <strain evidence="6 7">AM005</strain>
    </source>
</reference>
<keyword evidence="2" id="KW-0276">Fatty acid metabolism</keyword>
<feature type="domain" description="AMP-dependent synthetase/ligase" evidence="5">
    <location>
        <begin position="24"/>
        <end position="437"/>
    </location>
</feature>
<dbReference type="SUPFAM" id="SSF56801">
    <property type="entry name" value="Acetyl-CoA synthetase-like"/>
    <property type="match status" value="1"/>
</dbReference>
<protein>
    <submittedName>
        <fullName evidence="6">Long-chain fatty acid--CoA ligase</fullName>
    </submittedName>
</protein>
<dbReference type="Gene3D" id="3.40.50.12780">
    <property type="entry name" value="N-terminal domain of ligase-like"/>
    <property type="match status" value="1"/>
</dbReference>